<dbReference type="RefSeq" id="WP_034877975.1">
    <property type="nucleotide sequence ID" value="NZ_JOKG01000004.1"/>
</dbReference>
<dbReference type="Proteomes" id="UP000028006">
    <property type="component" value="Unassembled WGS sequence"/>
</dbReference>
<evidence type="ECO:0008006" key="3">
    <source>
        <dbReference type="Google" id="ProtNLM"/>
    </source>
</evidence>
<evidence type="ECO:0000313" key="2">
    <source>
        <dbReference type="Proteomes" id="UP000028006"/>
    </source>
</evidence>
<dbReference type="eggNOG" id="ENOG5033BZN">
    <property type="taxonomic scope" value="Bacteria"/>
</dbReference>
<dbReference type="AlphaFoldDB" id="A0A081N2F2"/>
<comment type="caution">
    <text evidence="1">The sequence shown here is derived from an EMBL/GenBank/DDBJ whole genome shotgun (WGS) entry which is preliminary data.</text>
</comment>
<keyword evidence="2" id="KW-1185">Reference proteome</keyword>
<name>A0A081N2F2_9GAMM</name>
<evidence type="ECO:0000313" key="1">
    <source>
        <dbReference type="EMBL" id="KEQ12625.1"/>
    </source>
</evidence>
<dbReference type="InterPro" id="IPR021363">
    <property type="entry name" value="DUF2835"/>
</dbReference>
<dbReference type="EMBL" id="JOKG01000004">
    <property type="protein sequence ID" value="KEQ12625.1"/>
    <property type="molecule type" value="Genomic_DNA"/>
</dbReference>
<dbReference type="Pfam" id="PF11197">
    <property type="entry name" value="DUF2835"/>
    <property type="match status" value="1"/>
</dbReference>
<reference evidence="1 2" key="1">
    <citation type="submission" date="2014-06" db="EMBL/GenBank/DDBJ databases">
        <title>Whole Genome Sequences of Three Symbiotic Endozoicomonas Bacteria.</title>
        <authorList>
            <person name="Neave M.J."/>
            <person name="Apprill A."/>
            <person name="Voolstra C.R."/>
        </authorList>
    </citation>
    <scope>NUCLEOTIDE SEQUENCE [LARGE SCALE GENOMIC DNA]</scope>
    <source>
        <strain evidence="1 2">LMG 24815</strain>
    </source>
</reference>
<protein>
    <recommendedName>
        <fullName evidence="3">Topoisomerase II</fullName>
    </recommendedName>
</protein>
<proteinExistence type="predicted"/>
<organism evidence="1 2">
    <name type="scientific">Endozoicomonas montiporae</name>
    <dbReference type="NCBI Taxonomy" id="1027273"/>
    <lineage>
        <taxon>Bacteria</taxon>
        <taxon>Pseudomonadati</taxon>
        <taxon>Pseudomonadota</taxon>
        <taxon>Gammaproteobacteria</taxon>
        <taxon>Oceanospirillales</taxon>
        <taxon>Endozoicomonadaceae</taxon>
        <taxon>Endozoicomonas</taxon>
    </lineage>
</organism>
<gene>
    <name evidence="1" type="ORF">GZ77_19185</name>
</gene>
<accession>A0A081N2F2</accession>
<sequence length="73" mass="8440">MHTAVFSISLNSEQVLLYYKGKKHRVQVRTREGFTMSLPYDILLQHVTREGIHGTFEISYSNDGKLGDLRRLS</sequence>